<dbReference type="InterPro" id="IPR020617">
    <property type="entry name" value="Thiolase_C"/>
</dbReference>
<dbReference type="InterPro" id="IPR020616">
    <property type="entry name" value="Thiolase_N"/>
</dbReference>
<dbReference type="InterPro" id="IPR002155">
    <property type="entry name" value="Thiolase"/>
</dbReference>
<evidence type="ECO:0000313" key="11">
    <source>
        <dbReference type="Proteomes" id="UP001501358"/>
    </source>
</evidence>
<proteinExistence type="inferred from homology"/>
<protein>
    <recommendedName>
        <fullName evidence="6">Probable acetyl-CoA acetyltransferase</fullName>
        <ecNumber evidence="2">2.3.1.9</ecNumber>
    </recommendedName>
    <alternativeName>
        <fullName evidence="5">Acetoacetyl-CoA thiolase</fullName>
    </alternativeName>
</protein>
<evidence type="ECO:0000313" key="10">
    <source>
        <dbReference type="EMBL" id="GAA2472661.1"/>
    </source>
</evidence>
<evidence type="ECO:0000259" key="9">
    <source>
        <dbReference type="Pfam" id="PF02803"/>
    </source>
</evidence>
<feature type="domain" description="Thiolase N-terminal" evidence="8">
    <location>
        <begin position="13"/>
        <end position="270"/>
    </location>
</feature>
<evidence type="ECO:0000256" key="1">
    <source>
        <dbReference type="ARBA" id="ARBA00010982"/>
    </source>
</evidence>
<organism evidence="10 11">
    <name type="scientific">Streptomyces thermolineatus</name>
    <dbReference type="NCBI Taxonomy" id="44033"/>
    <lineage>
        <taxon>Bacteria</taxon>
        <taxon>Bacillati</taxon>
        <taxon>Actinomycetota</taxon>
        <taxon>Actinomycetes</taxon>
        <taxon>Kitasatosporales</taxon>
        <taxon>Streptomycetaceae</taxon>
        <taxon>Streptomyces</taxon>
    </lineage>
</organism>
<dbReference type="NCBIfam" id="TIGR01930">
    <property type="entry name" value="AcCoA-C-Actrans"/>
    <property type="match status" value="1"/>
</dbReference>
<dbReference type="Pfam" id="PF00108">
    <property type="entry name" value="Thiolase_N"/>
    <property type="match status" value="1"/>
</dbReference>
<dbReference type="PANTHER" id="PTHR18919:SF107">
    <property type="entry name" value="ACETYL-COA ACETYLTRANSFERASE, CYTOSOLIC"/>
    <property type="match status" value="1"/>
</dbReference>
<evidence type="ECO:0000256" key="4">
    <source>
        <dbReference type="ARBA" id="ARBA00023315"/>
    </source>
</evidence>
<dbReference type="SUPFAM" id="SSF53901">
    <property type="entry name" value="Thiolase-like"/>
    <property type="match status" value="2"/>
</dbReference>
<gene>
    <name evidence="10" type="ORF">GCM10010406_05520</name>
</gene>
<evidence type="ECO:0000259" key="8">
    <source>
        <dbReference type="Pfam" id="PF00108"/>
    </source>
</evidence>
<keyword evidence="11" id="KW-1185">Reference proteome</keyword>
<reference evidence="10 11" key="1">
    <citation type="journal article" date="2019" name="Int. J. Syst. Evol. Microbiol.">
        <title>The Global Catalogue of Microorganisms (GCM) 10K type strain sequencing project: providing services to taxonomists for standard genome sequencing and annotation.</title>
        <authorList>
            <consortium name="The Broad Institute Genomics Platform"/>
            <consortium name="The Broad Institute Genome Sequencing Center for Infectious Disease"/>
            <person name="Wu L."/>
            <person name="Ma J."/>
        </authorList>
    </citation>
    <scope>NUCLEOTIDE SEQUENCE [LARGE SCALE GENOMIC DNA]</scope>
    <source>
        <strain evidence="10 11">JCM 6307</strain>
    </source>
</reference>
<dbReference type="InterPro" id="IPR016039">
    <property type="entry name" value="Thiolase-like"/>
</dbReference>
<name>A0ABN3KYF0_9ACTN</name>
<dbReference type="Proteomes" id="UP001501358">
    <property type="component" value="Unassembled WGS sequence"/>
</dbReference>
<dbReference type="CDD" id="cd00751">
    <property type="entry name" value="thiolase"/>
    <property type="match status" value="1"/>
</dbReference>
<comment type="similarity">
    <text evidence="1 7">Belongs to the thiolase-like superfamily. Thiolase family.</text>
</comment>
<evidence type="ECO:0000256" key="6">
    <source>
        <dbReference type="ARBA" id="ARBA00040529"/>
    </source>
</evidence>
<dbReference type="EMBL" id="BAAATA010000002">
    <property type="protein sequence ID" value="GAA2472661.1"/>
    <property type="molecule type" value="Genomic_DNA"/>
</dbReference>
<evidence type="ECO:0000256" key="5">
    <source>
        <dbReference type="ARBA" id="ARBA00030755"/>
    </source>
</evidence>
<evidence type="ECO:0000256" key="3">
    <source>
        <dbReference type="ARBA" id="ARBA00022679"/>
    </source>
</evidence>
<dbReference type="EC" id="2.3.1.9" evidence="2"/>
<dbReference type="PROSITE" id="PS00737">
    <property type="entry name" value="THIOLASE_2"/>
    <property type="match status" value="1"/>
</dbReference>
<sequence length="403" mass="41132">MTGTTAAQGTTSVIVAGARTPMGRLLGSLRSFSGADLGGIAIKAALDRAGIGGDQVQYVIMGQVLQAGAGQIPARQAAVKAGIPMNVPALTVNKVCLSGLDAIALADQLIRAGEFDVIVAGGQESMTNAPHLLPKSREGFKYGAIQMLDAMAHDGLTDAFENIAMGESTEKHNTRLGIGRAEQDEVAARSHRLAAAAQKNGVFDAEITPVEIPQRKGEPVVFSQDEGIRGETTVESLGRLRPAFAKDGTITAGTSSQISDGAAAVVVMSKAKAEELGLEWIAEIGAHGNVAGPDNSLQSQPSNAIRHALGKQGLTVDDLDLVEINEAFAAVAVQSVKDLGVPMEKVNVNGGAIALGHPIGMSGARVVLHLALELKRRGGGTGAAALCGGGGQGDALIITVPGK</sequence>
<dbReference type="Pfam" id="PF02803">
    <property type="entry name" value="Thiolase_C"/>
    <property type="match status" value="1"/>
</dbReference>
<dbReference type="PROSITE" id="PS00098">
    <property type="entry name" value="THIOLASE_1"/>
    <property type="match status" value="1"/>
</dbReference>
<evidence type="ECO:0000256" key="2">
    <source>
        <dbReference type="ARBA" id="ARBA00012705"/>
    </source>
</evidence>
<dbReference type="PANTHER" id="PTHR18919">
    <property type="entry name" value="ACETYL-COA C-ACYLTRANSFERASE"/>
    <property type="match status" value="1"/>
</dbReference>
<feature type="domain" description="Thiolase C-terminal" evidence="9">
    <location>
        <begin position="279"/>
        <end position="399"/>
    </location>
</feature>
<dbReference type="RefSeq" id="WP_344381461.1">
    <property type="nucleotide sequence ID" value="NZ_BAAATA010000002.1"/>
</dbReference>
<dbReference type="InterPro" id="IPR020615">
    <property type="entry name" value="Thiolase_acyl_enz_int_AS"/>
</dbReference>
<keyword evidence="4 7" id="KW-0012">Acyltransferase</keyword>
<evidence type="ECO:0000256" key="7">
    <source>
        <dbReference type="RuleBase" id="RU003557"/>
    </source>
</evidence>
<accession>A0ABN3KYF0</accession>
<dbReference type="PIRSF" id="PIRSF000429">
    <property type="entry name" value="Ac-CoA_Ac_transf"/>
    <property type="match status" value="1"/>
</dbReference>
<dbReference type="InterPro" id="IPR020613">
    <property type="entry name" value="Thiolase_CS"/>
</dbReference>
<keyword evidence="3 7" id="KW-0808">Transferase</keyword>
<dbReference type="Gene3D" id="3.40.47.10">
    <property type="match status" value="2"/>
</dbReference>
<dbReference type="InterPro" id="IPR020610">
    <property type="entry name" value="Thiolase_AS"/>
</dbReference>
<dbReference type="PROSITE" id="PS00099">
    <property type="entry name" value="THIOLASE_3"/>
    <property type="match status" value="1"/>
</dbReference>
<comment type="caution">
    <text evidence="10">The sequence shown here is derived from an EMBL/GenBank/DDBJ whole genome shotgun (WGS) entry which is preliminary data.</text>
</comment>